<comment type="similarity">
    <text evidence="5">Belongs to the palH/RIM21 family.</text>
</comment>
<dbReference type="Pfam" id="PF08733">
    <property type="entry name" value="PalH"/>
    <property type="match status" value="1"/>
</dbReference>
<dbReference type="Proteomes" id="UP000019373">
    <property type="component" value="Unassembled WGS sequence"/>
</dbReference>
<dbReference type="eggNOG" id="ENOG502QWMT">
    <property type="taxonomic scope" value="Eukaryota"/>
</dbReference>
<evidence type="ECO:0000256" key="4">
    <source>
        <dbReference type="ARBA" id="ARBA00023136"/>
    </source>
</evidence>
<dbReference type="HOGENOM" id="CLU_014594_1_0_1"/>
<evidence type="ECO:0000256" key="3">
    <source>
        <dbReference type="ARBA" id="ARBA00022989"/>
    </source>
</evidence>
<keyword evidence="3 7" id="KW-1133">Transmembrane helix</keyword>
<evidence type="ECO:0000256" key="5">
    <source>
        <dbReference type="ARBA" id="ARBA00038109"/>
    </source>
</evidence>
<feature type="compositionally biased region" description="Polar residues" evidence="6">
    <location>
        <begin position="778"/>
        <end position="795"/>
    </location>
</feature>
<keyword evidence="2 7" id="KW-0812">Transmembrane</keyword>
<gene>
    <name evidence="8" type="ORF">EPUS_05569</name>
</gene>
<evidence type="ECO:0000256" key="7">
    <source>
        <dbReference type="SAM" id="Phobius"/>
    </source>
</evidence>
<dbReference type="EMBL" id="KE721194">
    <property type="protein sequence ID" value="ERF71697.1"/>
    <property type="molecule type" value="Genomic_DNA"/>
</dbReference>
<dbReference type="PANTHER" id="PTHR35779:SF1">
    <property type="entry name" value="PH-RESPONSE REGULATOR PROTEIN PALH_RIM21"/>
    <property type="match status" value="1"/>
</dbReference>
<feature type="region of interest" description="Disordered" evidence="6">
    <location>
        <begin position="421"/>
        <end position="448"/>
    </location>
</feature>
<feature type="transmembrane region" description="Helical" evidence="7">
    <location>
        <begin position="219"/>
        <end position="238"/>
    </location>
</feature>
<feature type="transmembrane region" description="Helical" evidence="7">
    <location>
        <begin position="289"/>
        <end position="312"/>
    </location>
</feature>
<dbReference type="PANTHER" id="PTHR35779">
    <property type="entry name" value="PH-RESPONSE REGULATOR PROTEIN PALH/RIM21"/>
    <property type="match status" value="1"/>
</dbReference>
<keyword evidence="9" id="KW-1185">Reference proteome</keyword>
<feature type="region of interest" description="Disordered" evidence="6">
    <location>
        <begin position="724"/>
        <end position="842"/>
    </location>
</feature>
<reference evidence="9" key="1">
    <citation type="journal article" date="2014" name="BMC Genomics">
        <title>Genome characteristics reveal the impact of lichenization on lichen-forming fungus Endocarpon pusillum Hedwig (Verrucariales, Ascomycota).</title>
        <authorList>
            <person name="Wang Y.-Y."/>
            <person name="Liu B."/>
            <person name="Zhang X.-Y."/>
            <person name="Zhou Q.-M."/>
            <person name="Zhang T."/>
            <person name="Li H."/>
            <person name="Yu Y.-F."/>
            <person name="Zhang X.-L."/>
            <person name="Hao X.-Y."/>
            <person name="Wang M."/>
            <person name="Wang L."/>
            <person name="Wei J.-C."/>
        </authorList>
    </citation>
    <scope>NUCLEOTIDE SEQUENCE [LARGE SCALE GENOMIC DNA]</scope>
    <source>
        <strain evidence="9">Z07020 / HMAS-L-300199</strain>
    </source>
</reference>
<feature type="region of interest" description="Disordered" evidence="6">
    <location>
        <begin position="599"/>
        <end position="656"/>
    </location>
</feature>
<feature type="region of interest" description="Disordered" evidence="6">
    <location>
        <begin position="380"/>
        <end position="399"/>
    </location>
</feature>
<feature type="compositionally biased region" description="Basic and acidic residues" evidence="6">
    <location>
        <begin position="676"/>
        <end position="689"/>
    </location>
</feature>
<feature type="region of interest" description="Disordered" evidence="6">
    <location>
        <begin position="671"/>
        <end position="709"/>
    </location>
</feature>
<dbReference type="GeneID" id="19240517"/>
<feature type="transmembrane region" description="Helical" evidence="7">
    <location>
        <begin position="82"/>
        <end position="101"/>
    </location>
</feature>
<evidence type="ECO:0000256" key="1">
    <source>
        <dbReference type="ARBA" id="ARBA00004141"/>
    </source>
</evidence>
<feature type="compositionally biased region" description="Basic and acidic residues" evidence="6">
    <location>
        <begin position="511"/>
        <end position="524"/>
    </location>
</feature>
<dbReference type="OrthoDB" id="5393256at2759"/>
<feature type="transmembrane region" description="Helical" evidence="7">
    <location>
        <begin position="258"/>
        <end position="277"/>
    </location>
</feature>
<dbReference type="AlphaFoldDB" id="U1G345"/>
<dbReference type="RefSeq" id="XP_007802619.1">
    <property type="nucleotide sequence ID" value="XM_007804428.1"/>
</dbReference>
<evidence type="ECO:0000256" key="2">
    <source>
        <dbReference type="ARBA" id="ARBA00022692"/>
    </source>
</evidence>
<evidence type="ECO:0008006" key="10">
    <source>
        <dbReference type="Google" id="ProtNLM"/>
    </source>
</evidence>
<sequence length="842" mass="91860">MSPQLWTRDPTSTSAAPFCSPFTIPQGLFIVNETFEVTLTQNGVFRPVCTGGSSGIVHGGFGDNATVTDLRRPFYSSTTPQVFAIAVATVISYFLVILIFITPRTFFVGGPGGGAGFLTRRGLSGNSSVVGVGRRPLLQKIAAVTVAISMTIATADTFKVVKRQYEEGFMDSEEMVQQVTESLEIRVVQVISDTFLWLAQVQTLIRLFPRHKEKVTIKWLGFALILLDAIFSSLNNFLVNGTNTRPTQSRDAIPALSYLFELAIGFIYASCIIYYSISKYRFAFYHAKMRNICLVALLSITSVLIPVVFFVIDVSSPDIAAWGFYIRWVGAAAASVVVWEWVERIEALERDERKDGILGREIYDGDEMLDVTTANGADWPRKRRLDSNGSDDAGSVPGLKERFRAKNRSLRLRTLLHSRMKPSGTVAPAADDNEAAPSAAEQNVSRPALPAAVATPVSRAETTSAASTVYAVRYHNLHNPSPQILEDGPYESMESNQILNESTPGNTVSEKAIERTGTEQDTRGMETQLRRNSRPLWTVVSNPFKRKRVYPPAEVAGAQVLDRNSQRRSPAALVNPEKWNIRSKMDAFTAVQRDKLRSRRQAGKADDPLPVTIIPAQPRGTRTWSPDDLAKITSVPTHSGVGPSHDPLQLPRSHDPSSVNVVVGAAREWQTSSPEVMHHHQEPLPRGDRYSPVFQGHNDPTEGPMPALNVAPTGKDLVCEAREPEHIDPPSTIRDSSFDDVDGSGHLSTNISIRAEGVLASNSRRPSQEADGEAGDTSCVTSVRSGIPTTPSPQHLQLPPPDLSQESADPGTEPADGKSSVSTSHTDHLADEAAGSAEAKQH</sequence>
<keyword evidence="4 7" id="KW-0472">Membrane</keyword>
<feature type="compositionally biased region" description="Polar residues" evidence="6">
    <location>
        <begin position="494"/>
        <end position="509"/>
    </location>
</feature>
<dbReference type="GO" id="GO:0005886">
    <property type="term" value="C:plasma membrane"/>
    <property type="evidence" value="ECO:0007669"/>
    <property type="project" value="TreeGrafter"/>
</dbReference>
<accession>U1G345</accession>
<dbReference type="GO" id="GO:0071467">
    <property type="term" value="P:cellular response to pH"/>
    <property type="evidence" value="ECO:0007669"/>
    <property type="project" value="TreeGrafter"/>
</dbReference>
<evidence type="ECO:0000313" key="9">
    <source>
        <dbReference type="Proteomes" id="UP000019373"/>
    </source>
</evidence>
<proteinExistence type="inferred from homology"/>
<evidence type="ECO:0000256" key="6">
    <source>
        <dbReference type="SAM" id="MobiDB-lite"/>
    </source>
</evidence>
<feature type="compositionally biased region" description="Low complexity" evidence="6">
    <location>
        <begin position="427"/>
        <end position="441"/>
    </location>
</feature>
<protein>
    <recommendedName>
        <fullName evidence="10">PH-response regulator protein palH/RIM21</fullName>
    </recommendedName>
</protein>
<dbReference type="OMA" id="PRQIWAN"/>
<name>U1G345_ENDPU</name>
<organism evidence="8 9">
    <name type="scientific">Endocarpon pusillum (strain Z07020 / HMAS-L-300199)</name>
    <name type="common">Lichen-forming fungus</name>
    <dbReference type="NCBI Taxonomy" id="1263415"/>
    <lineage>
        <taxon>Eukaryota</taxon>
        <taxon>Fungi</taxon>
        <taxon>Dikarya</taxon>
        <taxon>Ascomycota</taxon>
        <taxon>Pezizomycotina</taxon>
        <taxon>Eurotiomycetes</taxon>
        <taxon>Chaetothyriomycetidae</taxon>
        <taxon>Verrucariales</taxon>
        <taxon>Verrucariaceae</taxon>
        <taxon>Endocarpon</taxon>
    </lineage>
</organism>
<feature type="region of interest" description="Disordered" evidence="6">
    <location>
        <begin position="494"/>
        <end position="529"/>
    </location>
</feature>
<comment type="subcellular location">
    <subcellularLocation>
        <location evidence="1">Membrane</location>
        <topology evidence="1">Multi-pass membrane protein</topology>
    </subcellularLocation>
</comment>
<evidence type="ECO:0000313" key="8">
    <source>
        <dbReference type="EMBL" id="ERF71697.1"/>
    </source>
</evidence>
<dbReference type="InterPro" id="IPR014844">
    <property type="entry name" value="PalH"/>
</dbReference>